<dbReference type="Proteomes" id="UP000663881">
    <property type="component" value="Unassembled WGS sequence"/>
</dbReference>
<dbReference type="GO" id="GO:0005185">
    <property type="term" value="F:neurohypophyseal hormone activity"/>
    <property type="evidence" value="ECO:0007669"/>
    <property type="project" value="InterPro"/>
</dbReference>
<keyword evidence="2 4" id="KW-0732">Signal</keyword>
<dbReference type="GO" id="GO:0030141">
    <property type="term" value="C:secretory granule"/>
    <property type="evidence" value="ECO:0007669"/>
    <property type="project" value="TreeGrafter"/>
</dbReference>
<evidence type="ECO:0000313" key="9">
    <source>
        <dbReference type="Proteomes" id="UP000663891"/>
    </source>
</evidence>
<feature type="chain" id="PRO_5035684102" evidence="4">
    <location>
        <begin position="20"/>
        <end position="135"/>
    </location>
</feature>
<gene>
    <name evidence="5" type="ORF">IZO911_LOCUS9189</name>
    <name evidence="7" type="ORF">KXQ929_LOCUS24806</name>
    <name evidence="8" type="ORF">OKA104_LOCUS29492</name>
    <name evidence="6" type="ORF">VCS650_LOCUS12682</name>
</gene>
<proteinExistence type="inferred from homology"/>
<dbReference type="InterPro" id="IPR000981">
    <property type="entry name" value="Neurhyp_horm"/>
</dbReference>
<feature type="signal peptide" evidence="4">
    <location>
        <begin position="1"/>
        <end position="19"/>
    </location>
</feature>
<accession>A0A814DZJ6</accession>
<dbReference type="SMART" id="SM00003">
    <property type="entry name" value="NH"/>
    <property type="match status" value="1"/>
</dbReference>
<dbReference type="Gene3D" id="2.60.9.10">
    <property type="entry name" value="Neurohypophysial hormone domain"/>
    <property type="match status" value="1"/>
</dbReference>
<dbReference type="GO" id="GO:0005615">
    <property type="term" value="C:extracellular space"/>
    <property type="evidence" value="ECO:0007669"/>
    <property type="project" value="TreeGrafter"/>
</dbReference>
<dbReference type="EMBL" id="CAJOBB010002092">
    <property type="protein sequence ID" value="CAF3937092.1"/>
    <property type="molecule type" value="Genomic_DNA"/>
</dbReference>
<dbReference type="InterPro" id="IPR036387">
    <property type="entry name" value="Neurhyp_horm_dom_sf"/>
</dbReference>
<evidence type="ECO:0000313" key="6">
    <source>
        <dbReference type="EMBL" id="CAF0962609.1"/>
    </source>
</evidence>
<dbReference type="PANTHER" id="PTHR11681">
    <property type="entry name" value="NEUROPHYSIN"/>
    <property type="match status" value="1"/>
</dbReference>
<evidence type="ECO:0000256" key="2">
    <source>
        <dbReference type="ARBA" id="ARBA00022729"/>
    </source>
</evidence>
<comment type="caution">
    <text evidence="6">The sequence shown here is derived from an EMBL/GenBank/DDBJ whole genome shotgun (WGS) entry which is preliminary data.</text>
</comment>
<dbReference type="SUPFAM" id="SSF49606">
    <property type="entry name" value="Neurophysin II"/>
    <property type="match status" value="1"/>
</dbReference>
<dbReference type="EMBL" id="CAJOAY010003011">
    <property type="protein sequence ID" value="CAF3995928.1"/>
    <property type="molecule type" value="Genomic_DNA"/>
</dbReference>
<dbReference type="InterPro" id="IPR022423">
    <property type="entry name" value="Neurohypophysial_hormone_CS"/>
</dbReference>
<dbReference type="Proteomes" id="UP000663891">
    <property type="component" value="Unassembled WGS sequence"/>
</dbReference>
<dbReference type="PRINTS" id="PR00831">
    <property type="entry name" value="NEUROPHYSIN"/>
</dbReference>
<dbReference type="OrthoDB" id="10056056at2759"/>
<evidence type="ECO:0000256" key="1">
    <source>
        <dbReference type="ARBA" id="ARBA00007369"/>
    </source>
</evidence>
<dbReference type="AlphaFoldDB" id="A0A814DZJ6"/>
<evidence type="ECO:0000313" key="7">
    <source>
        <dbReference type="EMBL" id="CAF3937092.1"/>
    </source>
</evidence>
<sequence>MHQYTLLILFIAIIQFNCACFITNCPIGGKRSLHLINNLRNHQCPRCGLTGQCFGPAICCTDLACRIGHPSDIRQCSAEDHNLTPCIIKSPTCSTVPNGRCAANGICCGTESCQIDETCSIASNQEINISQEERL</sequence>
<keyword evidence="3" id="KW-1015">Disulfide bond</keyword>
<comment type="similarity">
    <text evidence="1">Belongs to the vasopressin/oxytocin family.</text>
</comment>
<name>A0A814DZJ6_9BILA</name>
<dbReference type="PANTHER" id="PTHR11681:SF5">
    <property type="entry name" value="ISOTOCIN"/>
    <property type="match status" value="1"/>
</dbReference>
<evidence type="ECO:0000313" key="8">
    <source>
        <dbReference type="EMBL" id="CAF3995928.1"/>
    </source>
</evidence>
<reference evidence="6" key="1">
    <citation type="submission" date="2021-02" db="EMBL/GenBank/DDBJ databases">
        <authorList>
            <person name="Nowell W R."/>
        </authorList>
    </citation>
    <scope>NUCLEOTIDE SEQUENCE</scope>
</reference>
<evidence type="ECO:0000256" key="4">
    <source>
        <dbReference type="SAM" id="SignalP"/>
    </source>
</evidence>
<dbReference type="Pfam" id="PF00184">
    <property type="entry name" value="Hormone_5"/>
    <property type="match status" value="1"/>
</dbReference>
<dbReference type="Proteomes" id="UP000663868">
    <property type="component" value="Unassembled WGS sequence"/>
</dbReference>
<dbReference type="PROSITE" id="PS00264">
    <property type="entry name" value="NEUROHYPOPHYS_HORM"/>
    <property type="match status" value="1"/>
</dbReference>
<protein>
    <submittedName>
        <fullName evidence="6">Uncharacterized protein</fullName>
    </submittedName>
</protein>
<dbReference type="Proteomes" id="UP000663860">
    <property type="component" value="Unassembled WGS sequence"/>
</dbReference>
<organism evidence="6 9">
    <name type="scientific">Adineta steineri</name>
    <dbReference type="NCBI Taxonomy" id="433720"/>
    <lineage>
        <taxon>Eukaryota</taxon>
        <taxon>Metazoa</taxon>
        <taxon>Spiralia</taxon>
        <taxon>Gnathifera</taxon>
        <taxon>Rotifera</taxon>
        <taxon>Eurotatoria</taxon>
        <taxon>Bdelloidea</taxon>
        <taxon>Adinetida</taxon>
        <taxon>Adinetidae</taxon>
        <taxon>Adineta</taxon>
    </lineage>
</organism>
<evidence type="ECO:0000313" key="5">
    <source>
        <dbReference type="EMBL" id="CAF0843431.1"/>
    </source>
</evidence>
<evidence type="ECO:0000256" key="3">
    <source>
        <dbReference type="ARBA" id="ARBA00023157"/>
    </source>
</evidence>
<dbReference type="EMBL" id="CAJNON010000099">
    <property type="protein sequence ID" value="CAF0962609.1"/>
    <property type="molecule type" value="Genomic_DNA"/>
</dbReference>
<dbReference type="EMBL" id="CAJNOE010000064">
    <property type="protein sequence ID" value="CAF0843431.1"/>
    <property type="molecule type" value="Genomic_DNA"/>
</dbReference>